<evidence type="ECO:0000256" key="1">
    <source>
        <dbReference type="ARBA" id="ARBA00001947"/>
    </source>
</evidence>
<evidence type="ECO:0000313" key="8">
    <source>
        <dbReference type="EMBL" id="ASJ96242.1"/>
    </source>
</evidence>
<dbReference type="GO" id="GO:0008892">
    <property type="term" value="F:guanine deaminase activity"/>
    <property type="evidence" value="ECO:0007669"/>
    <property type="project" value="TreeGrafter"/>
</dbReference>
<dbReference type="Gene3D" id="3.20.20.140">
    <property type="entry name" value="Metal-dependent hydrolases"/>
    <property type="match status" value="2"/>
</dbReference>
<organism evidence="8 9">
    <name type="scientific">Shewanella marisflavi</name>
    <dbReference type="NCBI Taxonomy" id="260364"/>
    <lineage>
        <taxon>Bacteria</taxon>
        <taxon>Pseudomonadati</taxon>
        <taxon>Pseudomonadota</taxon>
        <taxon>Gammaproteobacteria</taxon>
        <taxon>Alteromonadales</taxon>
        <taxon>Shewanellaceae</taxon>
        <taxon>Shewanella</taxon>
    </lineage>
</organism>
<feature type="region of interest" description="Disordered" evidence="5">
    <location>
        <begin position="533"/>
        <end position="552"/>
    </location>
</feature>
<dbReference type="FunFam" id="3.20.20.140:FF:000123">
    <property type="entry name" value="Probable N-acetylglucosamine-6-phosphate deacetylase"/>
    <property type="match status" value="1"/>
</dbReference>
<evidence type="ECO:0000256" key="4">
    <source>
        <dbReference type="ARBA" id="ARBA00022833"/>
    </source>
</evidence>
<evidence type="ECO:0000256" key="5">
    <source>
        <dbReference type="SAM" id="MobiDB-lite"/>
    </source>
</evidence>
<dbReference type="InterPro" id="IPR011059">
    <property type="entry name" value="Metal-dep_hydrolase_composite"/>
</dbReference>
<comment type="cofactor">
    <cofactor evidence="1">
        <name>Zn(2+)</name>
        <dbReference type="ChEBI" id="CHEBI:29105"/>
    </cofactor>
</comment>
<dbReference type="SUPFAM" id="SSF51556">
    <property type="entry name" value="Metallo-dependent hydrolases"/>
    <property type="match status" value="1"/>
</dbReference>
<accession>A0AAC9TZ60</accession>
<dbReference type="CDD" id="cd01309">
    <property type="entry name" value="Met_dep_hydrolase_C"/>
    <property type="match status" value="1"/>
</dbReference>
<reference evidence="8 9" key="1">
    <citation type="submission" date="2017-06" db="EMBL/GenBank/DDBJ databases">
        <title>Complete genome sequence of Shewanella marisflavi EP1 associated with anaerobic 2,4-dinitrotoluene reduction and salt tolerance.</title>
        <authorList>
            <person name="Huang J."/>
        </authorList>
    </citation>
    <scope>NUCLEOTIDE SEQUENCE [LARGE SCALE GENOMIC DNA]</scope>
    <source>
        <strain evidence="8 9">EP1</strain>
    </source>
</reference>
<dbReference type="GO" id="GO:0005829">
    <property type="term" value="C:cytosol"/>
    <property type="evidence" value="ECO:0007669"/>
    <property type="project" value="TreeGrafter"/>
</dbReference>
<keyword evidence="4" id="KW-0862">Zinc</keyword>
<dbReference type="Pfam" id="PF01979">
    <property type="entry name" value="Amidohydro_1"/>
    <property type="match status" value="2"/>
</dbReference>
<protein>
    <submittedName>
        <fullName evidence="8">Amidohydrolase</fullName>
    </submittedName>
</protein>
<evidence type="ECO:0000256" key="2">
    <source>
        <dbReference type="ARBA" id="ARBA00022723"/>
    </source>
</evidence>
<dbReference type="PANTHER" id="PTHR11271">
    <property type="entry name" value="GUANINE DEAMINASE"/>
    <property type="match status" value="1"/>
</dbReference>
<dbReference type="GO" id="GO:0046098">
    <property type="term" value="P:guanine metabolic process"/>
    <property type="evidence" value="ECO:0007669"/>
    <property type="project" value="TreeGrafter"/>
</dbReference>
<feature type="domain" description="Amidohydrolase-related" evidence="7">
    <location>
        <begin position="625"/>
        <end position="955"/>
    </location>
</feature>
<feature type="signal peptide" evidence="6">
    <location>
        <begin position="1"/>
        <end position="26"/>
    </location>
</feature>
<evidence type="ECO:0000259" key="7">
    <source>
        <dbReference type="Pfam" id="PF01979"/>
    </source>
</evidence>
<gene>
    <name evidence="8" type="ORF">CFF01_06385</name>
</gene>
<name>A0AAC9TZ60_9GAMM</name>
<dbReference type="InterPro" id="IPR006680">
    <property type="entry name" value="Amidohydro-rel"/>
</dbReference>
<keyword evidence="2" id="KW-0479">Metal-binding</keyword>
<dbReference type="InterPro" id="IPR032466">
    <property type="entry name" value="Metal_Hydrolase"/>
</dbReference>
<feature type="domain" description="Amidohydrolase-related" evidence="7">
    <location>
        <begin position="359"/>
        <end position="426"/>
    </location>
</feature>
<dbReference type="EMBL" id="CP022272">
    <property type="protein sequence ID" value="ASJ96242.1"/>
    <property type="molecule type" value="Genomic_DNA"/>
</dbReference>
<keyword evidence="6" id="KW-0732">Signal</keyword>
<dbReference type="RefSeq" id="WP_088904249.1">
    <property type="nucleotide sequence ID" value="NZ_CP022272.1"/>
</dbReference>
<evidence type="ECO:0000313" key="9">
    <source>
        <dbReference type="Proteomes" id="UP000198233"/>
    </source>
</evidence>
<dbReference type="Proteomes" id="UP000198233">
    <property type="component" value="Chromosome"/>
</dbReference>
<evidence type="ECO:0000256" key="6">
    <source>
        <dbReference type="SAM" id="SignalP"/>
    </source>
</evidence>
<sequence length="1041" mass="114971">MQIYSLSVSASLVTCLLVSQSAIANAQLTDNTPKLTALSHATLMIAPGETKQDATLLIEDNKIKAIIANDKIPPDAFVIDMSGKIIYPGFIDPYTNYGIDFKYEQQKVASPVYEIKRIGGNAENGAVHAEKEWFNYIYPDQETAKQWINNGFTSVQTGMLDGIFRGRSATVSLAPLKANDIIYRAKSSHLLAFDKGSSIQDYPNSLMGSIALIRQTLADANWYRANINKADSATQEKNIEFNIALEHLADIDKSLTIFETKNLNNQLRAAHLLNEFELSASLVGNGREYARIDEVKATGYSIIAPLNFPAAPDIKDGDKEREISLAQLRHWERAPSNPHALESAGIPFAFTQHGIKADAFWPRLRQAVKQGLSHDAALAALTTEAAEIAGISAFSGKLKPGYMADLVVTDGDIFTQGKIVSVWLQGSETQQIPRDRQWLAKEYQLTLGELTLDLSLEDDDKLSGILASGEQEIPLSALDYAKARLTFHADLSEAGYPGISRFTLWFDSEGIHGRMIDSSNRQHPIAGVEIAAERSSSSDKAATSDESPAQPLVSKLTKPNVAFGISTQPTLERLHIKNATLWTSTERGQLIGYDLLIRDGRIEKIGQSLSTPSGYQTLDATGKHLTAGIIDEHSHIALNGGTNEDTDAVTAEVRIGDVVNPEDIAIYRALAGGVTTAQLLHGSANPIGGQAQVIQMRWGESAEAMKLKEAPASIKFALGENVKQANWGDKFNRRFPQSRMGVKSLFEEAFNEALAYEKAKADYQRLRSSQQRKQIAPKPNYRLAAVAEVLRGERQVHIHSYVQSEILMFLRLAEAYNFKVGTFTHILEGYKVADEMAKHGAYASTFSDWWAYKFEVYDAIPQNTCLMHNKGVLTSINSDDYEMQRRLNQEAAKSMMYCDMSPLDAWNMVTINPAKQLGIDQLTGSLEEGKQADLVLWDTSPLSVYAKVQSTWVAGRRYFDRKLDKQLQHEVEQERAALIQAVLNSDKPEVPGEAPTDNTEPQWHCDTHYKAWGQAAFSQAALGQQGAQYSSAHSKLHKEAI</sequence>
<keyword evidence="3" id="KW-0378">Hydrolase</keyword>
<dbReference type="InterPro" id="IPR051607">
    <property type="entry name" value="Metallo-dep_hydrolases"/>
</dbReference>
<dbReference type="AlphaFoldDB" id="A0AAC9TZ60"/>
<dbReference type="Gene3D" id="2.30.40.10">
    <property type="entry name" value="Urease, subunit C, domain 1"/>
    <property type="match status" value="1"/>
</dbReference>
<dbReference type="KEGG" id="smav:CFF01_06385"/>
<feature type="chain" id="PRO_5042234208" evidence="6">
    <location>
        <begin position="27"/>
        <end position="1041"/>
    </location>
</feature>
<dbReference type="GO" id="GO:0008270">
    <property type="term" value="F:zinc ion binding"/>
    <property type="evidence" value="ECO:0007669"/>
    <property type="project" value="TreeGrafter"/>
</dbReference>
<dbReference type="PANTHER" id="PTHR11271:SF6">
    <property type="entry name" value="GUANINE DEAMINASE"/>
    <property type="match status" value="1"/>
</dbReference>
<dbReference type="SUPFAM" id="SSF51338">
    <property type="entry name" value="Composite domain of metallo-dependent hydrolases"/>
    <property type="match status" value="2"/>
</dbReference>
<evidence type="ECO:0000256" key="3">
    <source>
        <dbReference type="ARBA" id="ARBA00022801"/>
    </source>
</evidence>
<feature type="compositionally biased region" description="Polar residues" evidence="5">
    <location>
        <begin position="534"/>
        <end position="547"/>
    </location>
</feature>
<proteinExistence type="predicted"/>